<keyword evidence="8" id="KW-0808">Transferase</keyword>
<dbReference type="InterPro" id="IPR013656">
    <property type="entry name" value="PAS_4"/>
</dbReference>
<keyword evidence="20" id="KW-1185">Reference proteome</keyword>
<evidence type="ECO:0000256" key="12">
    <source>
        <dbReference type="ARBA" id="ARBA00023012"/>
    </source>
</evidence>
<keyword evidence="10" id="KW-0418">Kinase</keyword>
<evidence type="ECO:0000256" key="3">
    <source>
        <dbReference type="ARBA" id="ARBA00004496"/>
    </source>
</evidence>
<dbReference type="InterPro" id="IPR011712">
    <property type="entry name" value="Sig_transdc_His_kin_sub3_dim/P"/>
</dbReference>
<dbReference type="InterPro" id="IPR013655">
    <property type="entry name" value="PAS_fold_3"/>
</dbReference>
<comment type="cofactor">
    <cofactor evidence="2">
        <name>[4Fe-4S] cluster</name>
        <dbReference type="ChEBI" id="CHEBI:49883"/>
    </cofactor>
</comment>
<gene>
    <name evidence="19" type="ORF">LGH74_16545</name>
</gene>
<dbReference type="PROSITE" id="PS50112">
    <property type="entry name" value="PAS"/>
    <property type="match status" value="1"/>
</dbReference>
<dbReference type="EMBL" id="JAJADR010000005">
    <property type="protein sequence ID" value="MCB2409602.1"/>
    <property type="molecule type" value="Genomic_DNA"/>
</dbReference>
<keyword evidence="11" id="KW-0408">Iron</keyword>
<dbReference type="NCBIfam" id="TIGR00229">
    <property type="entry name" value="sensory_box"/>
    <property type="match status" value="2"/>
</dbReference>
<evidence type="ECO:0000256" key="2">
    <source>
        <dbReference type="ARBA" id="ARBA00001966"/>
    </source>
</evidence>
<dbReference type="InterPro" id="IPR013767">
    <property type="entry name" value="PAS_fold"/>
</dbReference>
<dbReference type="InterPro" id="IPR035965">
    <property type="entry name" value="PAS-like_dom_sf"/>
</dbReference>
<dbReference type="CDD" id="cd16917">
    <property type="entry name" value="HATPase_UhpB-NarQ-NarX-like"/>
    <property type="match status" value="1"/>
</dbReference>
<sequence length="759" mass="85235">MPAASPLPVFLSAEVLRAYETLPDRYLILTPDLLVLTATDAYLAATHTVRAEMVGRSIYEVFPENPDEPSVVSKQQLHASFQRVLATAQPDQLPIQRYDVRRPGESSFEEKYWSVENSPVLGGDGTVQLIINKVSDMTELVQQGHRIDDLSREVDVSRTLMQENHLLVQRLQKANAILDAIGEAYLELSAAGEFTYLNRRAEQLLQVSKADMLGQNIWQTTVLQVSPESQQIIQQAFSSGQRAEAEYVCSTLGRWVYMSATPTAEGLIVLLYDVQEVQETRERLRLEHQRLKESQAIGHIGSFEADIASGRVYWTDELYRIHGLEPQSQALTVEDMLGFLAPADERAFRELLHPAGPPRGFQLVHRIRCHDGTERVVETRTEVQYNPAGSVVKLYGTVQDVTEMQQAEKELRASASQFQTLVENTPDLITRWDQDLRLRFANGAFCQRMHQPLAALVGKTNLDMQHPEEVARPWMDKLRLVLSSGMAHDHYNSAETPTGTKHFYSRLVPEVSEEGTVRSVLAIGREITDIKRLEKEHLHLQLSQQKHLLNAVLEAQEVERQRIAESLHNGLGQVLYATKLQLEQIVVEPGRNNTQRVTEATRQAGVFLSEAIKATRTISHELIPTTLQDFGLAAAIEDVCRHMSHGTVRIQCQVVGSGPKLDRYLELAIYRLVQELINNIVKHAQATQGRMVLTLEPKAVRVVAHDNGRGFNSQQSSGKGIGLKTIQDRVKLFNGTTEVRSVVGEGTTVSIWFPVVEEE</sequence>
<organism evidence="19 20">
    <name type="scientific">Hymenobacter lucidus</name>
    <dbReference type="NCBI Taxonomy" id="2880930"/>
    <lineage>
        <taxon>Bacteria</taxon>
        <taxon>Pseudomonadati</taxon>
        <taxon>Bacteroidota</taxon>
        <taxon>Cytophagia</taxon>
        <taxon>Cytophagales</taxon>
        <taxon>Hymenobacteraceae</taxon>
        <taxon>Hymenobacter</taxon>
    </lineage>
</organism>
<accession>A0ABS8ATQ5</accession>
<feature type="domain" description="Histidine kinase" evidence="16">
    <location>
        <begin position="562"/>
        <end position="757"/>
    </location>
</feature>
<dbReference type="Gene3D" id="3.30.565.10">
    <property type="entry name" value="Histidine kinase-like ATPase, C-terminal domain"/>
    <property type="match status" value="1"/>
</dbReference>
<keyword evidence="6" id="KW-0004">4Fe-4S</keyword>
<dbReference type="InterPro" id="IPR050482">
    <property type="entry name" value="Sensor_HK_TwoCompSys"/>
</dbReference>
<dbReference type="PROSITE" id="PS50113">
    <property type="entry name" value="PAC"/>
    <property type="match status" value="1"/>
</dbReference>
<feature type="domain" description="PAS" evidence="17">
    <location>
        <begin position="170"/>
        <end position="244"/>
    </location>
</feature>
<dbReference type="SMART" id="SM00086">
    <property type="entry name" value="PAC"/>
    <property type="match status" value="2"/>
</dbReference>
<dbReference type="InterPro" id="IPR036890">
    <property type="entry name" value="HATPase_C_sf"/>
</dbReference>
<dbReference type="PANTHER" id="PTHR24421">
    <property type="entry name" value="NITRATE/NITRITE SENSOR PROTEIN NARX-RELATED"/>
    <property type="match status" value="1"/>
</dbReference>
<evidence type="ECO:0000256" key="6">
    <source>
        <dbReference type="ARBA" id="ARBA00022485"/>
    </source>
</evidence>
<evidence type="ECO:0000256" key="7">
    <source>
        <dbReference type="ARBA" id="ARBA00022490"/>
    </source>
</evidence>
<evidence type="ECO:0000313" key="19">
    <source>
        <dbReference type="EMBL" id="MCB2409602.1"/>
    </source>
</evidence>
<dbReference type="Gene3D" id="2.10.70.100">
    <property type="match status" value="1"/>
</dbReference>
<dbReference type="Pfam" id="PF08448">
    <property type="entry name" value="PAS_4"/>
    <property type="match status" value="2"/>
</dbReference>
<comment type="subcellular location">
    <subcellularLocation>
        <location evidence="3">Cytoplasm</location>
    </subcellularLocation>
</comment>
<evidence type="ECO:0000256" key="13">
    <source>
        <dbReference type="ARBA" id="ARBA00023014"/>
    </source>
</evidence>
<dbReference type="Gene3D" id="3.30.450.20">
    <property type="entry name" value="PAS domain"/>
    <property type="match status" value="4"/>
</dbReference>
<evidence type="ECO:0000256" key="4">
    <source>
        <dbReference type="ARBA" id="ARBA00012438"/>
    </source>
</evidence>
<comment type="function">
    <text evidence="14">Member of the two-component regulatory system NreB/NreC involved in the control of dissimilatory nitrate/nitrite reduction in response to oxygen. NreB functions as a direct oxygen sensor histidine kinase which is autophosphorylated, in the absence of oxygen, probably at the conserved histidine residue, and transfers its phosphate group probably to a conserved aspartate residue of NreC. NreB/NreC activates the expression of the nitrate (narGHJI) and nitrite (nir) reductase operons, as well as the putative nitrate transporter gene narT.</text>
</comment>
<feature type="domain" description="PAC" evidence="18">
    <location>
        <begin position="361"/>
        <end position="413"/>
    </location>
</feature>
<dbReference type="SMART" id="SM00091">
    <property type="entry name" value="PAS"/>
    <property type="match status" value="3"/>
</dbReference>
<evidence type="ECO:0000256" key="14">
    <source>
        <dbReference type="ARBA" id="ARBA00024827"/>
    </source>
</evidence>
<evidence type="ECO:0000256" key="8">
    <source>
        <dbReference type="ARBA" id="ARBA00022679"/>
    </source>
</evidence>
<dbReference type="InterPro" id="IPR000700">
    <property type="entry name" value="PAS-assoc_C"/>
</dbReference>
<dbReference type="SMART" id="SM00387">
    <property type="entry name" value="HATPase_c"/>
    <property type="match status" value="1"/>
</dbReference>
<evidence type="ECO:0000256" key="5">
    <source>
        <dbReference type="ARBA" id="ARBA00017322"/>
    </source>
</evidence>
<evidence type="ECO:0000256" key="1">
    <source>
        <dbReference type="ARBA" id="ARBA00000085"/>
    </source>
</evidence>
<evidence type="ECO:0000256" key="9">
    <source>
        <dbReference type="ARBA" id="ARBA00022723"/>
    </source>
</evidence>
<dbReference type="RefSeq" id="WP_226177345.1">
    <property type="nucleotide sequence ID" value="NZ_JAJADR010000005.1"/>
</dbReference>
<dbReference type="InterPro" id="IPR003594">
    <property type="entry name" value="HATPase_dom"/>
</dbReference>
<reference evidence="19" key="1">
    <citation type="submission" date="2021-10" db="EMBL/GenBank/DDBJ databases">
        <authorList>
            <person name="Dean J.D."/>
            <person name="Kim M.K."/>
            <person name="Newey C.N."/>
            <person name="Stoker T.S."/>
            <person name="Thompson D.W."/>
            <person name="Grose J.H."/>
        </authorList>
    </citation>
    <scope>NUCLEOTIDE SEQUENCE</scope>
    <source>
        <strain evidence="19">BT178</strain>
    </source>
</reference>
<protein>
    <recommendedName>
        <fullName evidence="5">Oxygen sensor histidine kinase NreB</fullName>
        <ecNumber evidence="4">2.7.13.3</ecNumber>
    </recommendedName>
    <alternativeName>
        <fullName evidence="15">Nitrogen regulation protein B</fullName>
    </alternativeName>
</protein>
<dbReference type="Pfam" id="PF00989">
    <property type="entry name" value="PAS"/>
    <property type="match status" value="1"/>
</dbReference>
<evidence type="ECO:0000259" key="18">
    <source>
        <dbReference type="PROSITE" id="PS50113"/>
    </source>
</evidence>
<dbReference type="Pfam" id="PF07730">
    <property type="entry name" value="HisKA_3"/>
    <property type="match status" value="1"/>
</dbReference>
<dbReference type="InterPro" id="IPR000014">
    <property type="entry name" value="PAS"/>
</dbReference>
<dbReference type="Pfam" id="PF08447">
    <property type="entry name" value="PAS_3"/>
    <property type="match status" value="1"/>
</dbReference>
<keyword evidence="9" id="KW-0479">Metal-binding</keyword>
<dbReference type="InterPro" id="IPR005467">
    <property type="entry name" value="His_kinase_dom"/>
</dbReference>
<dbReference type="Gene3D" id="1.20.5.1930">
    <property type="match status" value="1"/>
</dbReference>
<dbReference type="Pfam" id="PF02518">
    <property type="entry name" value="HATPase_c"/>
    <property type="match status" value="1"/>
</dbReference>
<dbReference type="CDD" id="cd00130">
    <property type="entry name" value="PAS"/>
    <property type="match status" value="2"/>
</dbReference>
<dbReference type="Proteomes" id="UP001165296">
    <property type="component" value="Unassembled WGS sequence"/>
</dbReference>
<name>A0ABS8ATQ5_9BACT</name>
<evidence type="ECO:0000259" key="17">
    <source>
        <dbReference type="PROSITE" id="PS50112"/>
    </source>
</evidence>
<evidence type="ECO:0000256" key="11">
    <source>
        <dbReference type="ARBA" id="ARBA00023004"/>
    </source>
</evidence>
<dbReference type="InterPro" id="IPR004358">
    <property type="entry name" value="Sig_transdc_His_kin-like_C"/>
</dbReference>
<dbReference type="InterPro" id="IPR001610">
    <property type="entry name" value="PAC"/>
</dbReference>
<dbReference type="EC" id="2.7.13.3" evidence="4"/>
<proteinExistence type="predicted"/>
<evidence type="ECO:0000313" key="20">
    <source>
        <dbReference type="Proteomes" id="UP001165296"/>
    </source>
</evidence>
<dbReference type="PROSITE" id="PS50109">
    <property type="entry name" value="HIS_KIN"/>
    <property type="match status" value="1"/>
</dbReference>
<dbReference type="PRINTS" id="PR00344">
    <property type="entry name" value="BCTRLSENSOR"/>
</dbReference>
<evidence type="ECO:0000256" key="15">
    <source>
        <dbReference type="ARBA" id="ARBA00030800"/>
    </source>
</evidence>
<keyword evidence="13" id="KW-0411">Iron-sulfur</keyword>
<keyword evidence="12" id="KW-0902">Two-component regulatory system</keyword>
<dbReference type="SUPFAM" id="SSF55785">
    <property type="entry name" value="PYP-like sensor domain (PAS domain)"/>
    <property type="match status" value="4"/>
</dbReference>
<keyword evidence="7" id="KW-0963">Cytoplasm</keyword>
<evidence type="ECO:0000256" key="10">
    <source>
        <dbReference type="ARBA" id="ARBA00022777"/>
    </source>
</evidence>
<comment type="catalytic activity">
    <reaction evidence="1">
        <text>ATP + protein L-histidine = ADP + protein N-phospho-L-histidine.</text>
        <dbReference type="EC" id="2.7.13.3"/>
    </reaction>
</comment>
<evidence type="ECO:0000259" key="16">
    <source>
        <dbReference type="PROSITE" id="PS50109"/>
    </source>
</evidence>
<comment type="caution">
    <text evidence="19">The sequence shown here is derived from an EMBL/GenBank/DDBJ whole genome shotgun (WGS) entry which is preliminary data.</text>
</comment>
<dbReference type="SUPFAM" id="SSF55874">
    <property type="entry name" value="ATPase domain of HSP90 chaperone/DNA topoisomerase II/histidine kinase"/>
    <property type="match status" value="1"/>
</dbReference>